<dbReference type="AlphaFoldDB" id="A0A5C1QFV2"/>
<evidence type="ECO:0000259" key="3">
    <source>
        <dbReference type="Pfam" id="PF13807"/>
    </source>
</evidence>
<evidence type="ECO:0000256" key="1">
    <source>
        <dbReference type="SAM" id="Coils"/>
    </source>
</evidence>
<dbReference type="EMBL" id="CP035807">
    <property type="protein sequence ID" value="QEN06391.1"/>
    <property type="molecule type" value="Genomic_DNA"/>
</dbReference>
<dbReference type="PANTHER" id="PTHR32309">
    <property type="entry name" value="TYROSINE-PROTEIN KINASE"/>
    <property type="match status" value="1"/>
</dbReference>
<keyword evidence="2" id="KW-1133">Transmembrane helix</keyword>
<feature type="coiled-coil region" evidence="1">
    <location>
        <begin position="41"/>
        <end position="98"/>
    </location>
</feature>
<evidence type="ECO:0000256" key="2">
    <source>
        <dbReference type="SAM" id="Phobius"/>
    </source>
</evidence>
<dbReference type="Proteomes" id="UP000323824">
    <property type="component" value="Chromosome"/>
</dbReference>
<reference evidence="4 5" key="2">
    <citation type="submission" date="2019-09" db="EMBL/GenBank/DDBJ databases">
        <title>Complete Genome Sequence and Methylome Analysis of free living Spirochaetas.</title>
        <authorList>
            <person name="Leshcheva N."/>
            <person name="Mikheeva N."/>
        </authorList>
    </citation>
    <scope>NUCLEOTIDE SEQUENCE [LARGE SCALE GENOMIC DNA]</scope>
    <source>
        <strain evidence="4 5">P</strain>
    </source>
</reference>
<dbReference type="KEGG" id="sper:EW093_13065"/>
<keyword evidence="5" id="KW-1185">Reference proteome</keyword>
<keyword evidence="2" id="KW-0812">Transmembrane</keyword>
<protein>
    <recommendedName>
        <fullName evidence="3">Tyrosine-protein kinase G-rich domain-containing protein</fullName>
    </recommendedName>
</protein>
<name>A0A5C1QFV2_9SPIO</name>
<evidence type="ECO:0000313" key="4">
    <source>
        <dbReference type="EMBL" id="QEN06391.1"/>
    </source>
</evidence>
<organism evidence="4 5">
    <name type="scientific">Thiospirochaeta perfilievii</name>
    <dbReference type="NCBI Taxonomy" id="252967"/>
    <lineage>
        <taxon>Bacteria</taxon>
        <taxon>Pseudomonadati</taxon>
        <taxon>Spirochaetota</taxon>
        <taxon>Spirochaetia</taxon>
        <taxon>Spirochaetales</taxon>
        <taxon>Spirochaetaceae</taxon>
        <taxon>Thiospirochaeta</taxon>
    </lineage>
</organism>
<proteinExistence type="predicted"/>
<dbReference type="OrthoDB" id="360372at2"/>
<accession>A0A5C1QFV2</accession>
<evidence type="ECO:0000313" key="5">
    <source>
        <dbReference type="Proteomes" id="UP000323824"/>
    </source>
</evidence>
<feature type="domain" description="Tyrosine-protein kinase G-rich" evidence="3">
    <location>
        <begin position="152"/>
        <end position="227"/>
    </location>
</feature>
<dbReference type="Pfam" id="PF13807">
    <property type="entry name" value="GNVR"/>
    <property type="match status" value="1"/>
</dbReference>
<sequence>MLTISYTDIDKQLATNIVNRVTSLLEEEFAKIDKIRNTDQYSVITDKMSVVEADLERLQDQIIEFQTLHNIMDVEIVAEELVKQVSEFQSELLKKEVEIESYGKVSNIRDPGYTKLINEKEAILNAISKLENGEVGDYPPVKDLPRLALELTKLKREADVKLVAYKALVQQSETLKLTAEGTGSTFQVLEYAEVPEMKSGPSRGKLVIIVTFAGFFFSIFFVFLKEAWMNIKNDPEKMKRLRGEK</sequence>
<keyword evidence="1" id="KW-0175">Coiled coil</keyword>
<dbReference type="InterPro" id="IPR050445">
    <property type="entry name" value="Bact_polysacc_biosynth/exp"/>
</dbReference>
<dbReference type="PANTHER" id="PTHR32309:SF31">
    <property type="entry name" value="CAPSULAR EXOPOLYSACCHARIDE FAMILY"/>
    <property type="match status" value="1"/>
</dbReference>
<gene>
    <name evidence="4" type="ORF">EW093_13065</name>
</gene>
<dbReference type="InterPro" id="IPR032807">
    <property type="entry name" value="GNVR"/>
</dbReference>
<reference evidence="4 5" key="1">
    <citation type="submission" date="2019-02" db="EMBL/GenBank/DDBJ databases">
        <authorList>
            <person name="Fomenkov A."/>
            <person name="Dubinina G."/>
            <person name="Grabovich M."/>
            <person name="Vincze T."/>
            <person name="Roberts R.J."/>
        </authorList>
    </citation>
    <scope>NUCLEOTIDE SEQUENCE [LARGE SCALE GENOMIC DNA]</scope>
    <source>
        <strain evidence="4 5">P</strain>
    </source>
</reference>
<keyword evidence="2" id="KW-0472">Membrane</keyword>
<feature type="transmembrane region" description="Helical" evidence="2">
    <location>
        <begin position="206"/>
        <end position="224"/>
    </location>
</feature>